<keyword evidence="2 5" id="KW-0812">Transmembrane</keyword>
<evidence type="ECO:0000256" key="3">
    <source>
        <dbReference type="ARBA" id="ARBA00022989"/>
    </source>
</evidence>
<gene>
    <name evidence="6" type="ORF">M153_2020009770</name>
</gene>
<feature type="transmembrane region" description="Helical" evidence="5">
    <location>
        <begin position="116"/>
        <end position="134"/>
    </location>
</feature>
<evidence type="ECO:0000256" key="4">
    <source>
        <dbReference type="ARBA" id="ARBA00023136"/>
    </source>
</evidence>
<accession>A0A0R0LZB4</accession>
<dbReference type="InterPro" id="IPR007203">
    <property type="entry name" value="ORMDL"/>
</dbReference>
<dbReference type="OrthoDB" id="1932233at2759"/>
<dbReference type="AlphaFoldDB" id="A0A0R0LZB4"/>
<dbReference type="GO" id="GO:0005789">
    <property type="term" value="C:endoplasmic reticulum membrane"/>
    <property type="evidence" value="ECO:0007669"/>
    <property type="project" value="InterPro"/>
</dbReference>
<dbReference type="VEuPathDB" id="MicrosporidiaDB:M153_2020009770"/>
<organism evidence="6 7">
    <name type="scientific">Pseudoloma neurophilia</name>
    <dbReference type="NCBI Taxonomy" id="146866"/>
    <lineage>
        <taxon>Eukaryota</taxon>
        <taxon>Fungi</taxon>
        <taxon>Fungi incertae sedis</taxon>
        <taxon>Microsporidia</taxon>
        <taxon>Pseudoloma</taxon>
    </lineage>
</organism>
<keyword evidence="4 5" id="KW-0472">Membrane</keyword>
<evidence type="ECO:0000256" key="5">
    <source>
        <dbReference type="SAM" id="Phobius"/>
    </source>
</evidence>
<reference evidence="6 7" key="1">
    <citation type="submission" date="2015-07" db="EMBL/GenBank/DDBJ databases">
        <title>The genome of Pseudoloma neurophilia, a relevant intracellular parasite of the zebrafish.</title>
        <authorList>
            <person name="Ndikumana S."/>
            <person name="Pelin A."/>
            <person name="Sanders J."/>
            <person name="Corradi N."/>
        </authorList>
    </citation>
    <scope>NUCLEOTIDE SEQUENCE [LARGE SCALE GENOMIC DNA]</scope>
    <source>
        <strain evidence="6 7">MK1</strain>
    </source>
</reference>
<feature type="transmembrane region" description="Helical" evidence="5">
    <location>
        <begin position="51"/>
        <end position="69"/>
    </location>
</feature>
<keyword evidence="7" id="KW-1185">Reference proteome</keyword>
<feature type="transmembrane region" description="Helical" evidence="5">
    <location>
        <begin position="20"/>
        <end position="39"/>
    </location>
</feature>
<name>A0A0R0LZB4_9MICR</name>
<dbReference type="Pfam" id="PF04061">
    <property type="entry name" value="ORMDL"/>
    <property type="match status" value="1"/>
</dbReference>
<feature type="transmembrane region" description="Helical" evidence="5">
    <location>
        <begin position="90"/>
        <end position="110"/>
    </location>
</feature>
<comment type="caution">
    <text evidence="6">The sequence shown here is derived from an EMBL/GenBank/DDBJ whole genome shotgun (WGS) entry which is preliminary data.</text>
</comment>
<sequence length="151" mass="17308">MRNTGEIKLSGLSQNIAWTVHKGAMVAHSLIIFLGYLILRSLLNSNNTALMVTPLFYNITTLIFFHLIVGDPFDSNYGALSFWEQMVEQIGYRSTTMFFMVCPIGLFFIINHLVEWNIIMYVLNIISLIIVVIAKCGFMHRRRVFGIGRNK</sequence>
<protein>
    <submittedName>
        <fullName evidence="6">Putative membrane protein</fullName>
    </submittedName>
</protein>
<proteinExistence type="predicted"/>
<evidence type="ECO:0000313" key="7">
    <source>
        <dbReference type="Proteomes" id="UP000051530"/>
    </source>
</evidence>
<evidence type="ECO:0000256" key="2">
    <source>
        <dbReference type="ARBA" id="ARBA00022692"/>
    </source>
</evidence>
<evidence type="ECO:0000313" key="6">
    <source>
        <dbReference type="EMBL" id="KRH94595.1"/>
    </source>
</evidence>
<dbReference type="Proteomes" id="UP000051530">
    <property type="component" value="Unassembled WGS sequence"/>
</dbReference>
<evidence type="ECO:0000256" key="1">
    <source>
        <dbReference type="ARBA" id="ARBA00004141"/>
    </source>
</evidence>
<dbReference type="PANTHER" id="PTHR12665">
    <property type="entry name" value="ORMDL PROTEINS"/>
    <property type="match status" value="1"/>
</dbReference>
<dbReference type="EMBL" id="LGUB01000053">
    <property type="protein sequence ID" value="KRH94595.1"/>
    <property type="molecule type" value="Genomic_DNA"/>
</dbReference>
<comment type="subcellular location">
    <subcellularLocation>
        <location evidence="1">Membrane</location>
        <topology evidence="1">Multi-pass membrane protein</topology>
    </subcellularLocation>
</comment>
<keyword evidence="3 5" id="KW-1133">Transmembrane helix</keyword>